<dbReference type="InterPro" id="IPR021778">
    <property type="entry name" value="Se/S_carrier-like"/>
</dbReference>
<feature type="domain" description="Putative Se/S carrier protein-like" evidence="1">
    <location>
        <begin position="5"/>
        <end position="72"/>
    </location>
</feature>
<accession>A0A937K4V8</accession>
<evidence type="ECO:0000313" key="3">
    <source>
        <dbReference type="Proteomes" id="UP000623681"/>
    </source>
</evidence>
<organism evidence="2 3">
    <name type="scientific">Clostridium paridis</name>
    <dbReference type="NCBI Taxonomy" id="2803863"/>
    <lineage>
        <taxon>Bacteria</taxon>
        <taxon>Bacillati</taxon>
        <taxon>Bacillota</taxon>
        <taxon>Clostridia</taxon>
        <taxon>Eubacteriales</taxon>
        <taxon>Clostridiaceae</taxon>
        <taxon>Clostridium</taxon>
    </lineage>
</organism>
<sequence>MDNVCIIVFYSSSASLQLFKILKDKRYKVNIIATPCSVSSSCTRAIEFRKQDFDIIVKEIKDSGIEIKAVYEKVLEGKRYKYIQVMI</sequence>
<dbReference type="EMBL" id="JAESWA010000027">
    <property type="protein sequence ID" value="MBL4933686.1"/>
    <property type="molecule type" value="Genomic_DNA"/>
</dbReference>
<dbReference type="Pfam" id="PF11823">
    <property type="entry name" value="Se_S_carrier"/>
    <property type="match status" value="1"/>
</dbReference>
<evidence type="ECO:0000259" key="1">
    <source>
        <dbReference type="Pfam" id="PF11823"/>
    </source>
</evidence>
<keyword evidence="3" id="KW-1185">Reference proteome</keyword>
<protein>
    <submittedName>
        <fullName evidence="2">DUF3343 domain-containing protein</fullName>
    </submittedName>
</protein>
<gene>
    <name evidence="2" type="ORF">JK634_18035</name>
</gene>
<dbReference type="RefSeq" id="WP_202769126.1">
    <property type="nucleotide sequence ID" value="NZ_JAESWA010000027.1"/>
</dbReference>
<dbReference type="Proteomes" id="UP000623681">
    <property type="component" value="Unassembled WGS sequence"/>
</dbReference>
<proteinExistence type="predicted"/>
<name>A0A937K4V8_9CLOT</name>
<dbReference type="AlphaFoldDB" id="A0A937K4V8"/>
<evidence type="ECO:0000313" key="2">
    <source>
        <dbReference type="EMBL" id="MBL4933686.1"/>
    </source>
</evidence>
<reference evidence="2" key="1">
    <citation type="submission" date="2021-01" db="EMBL/GenBank/DDBJ databases">
        <title>Genome public.</title>
        <authorList>
            <person name="Liu C."/>
            <person name="Sun Q."/>
        </authorList>
    </citation>
    <scope>NUCLEOTIDE SEQUENCE</scope>
    <source>
        <strain evidence="2">YIM B02565</strain>
    </source>
</reference>
<comment type="caution">
    <text evidence="2">The sequence shown here is derived from an EMBL/GenBank/DDBJ whole genome shotgun (WGS) entry which is preliminary data.</text>
</comment>